<reference evidence="1 2" key="1">
    <citation type="submission" date="2017-01" db="EMBL/GenBank/DDBJ databases">
        <title>Lactobacillus chiayiensis sp. nov., a lactic acid bacterium isolated from compost.</title>
        <authorList>
            <person name="Huang C.-H."/>
        </authorList>
    </citation>
    <scope>NUCLEOTIDE SEQUENCE [LARGE SCALE GENOMIC DNA]</scope>
    <source>
        <strain evidence="2">chh01</strain>
    </source>
</reference>
<evidence type="ECO:0000313" key="2">
    <source>
        <dbReference type="Proteomes" id="UP000290475"/>
    </source>
</evidence>
<dbReference type="EMBL" id="MSSM01000028">
    <property type="protein sequence ID" value="RXT20655.1"/>
    <property type="molecule type" value="Genomic_DNA"/>
</dbReference>
<dbReference type="NCBIfam" id="NF040509">
    <property type="entry name" value="Lacto_palin_RPT"/>
    <property type="match status" value="1"/>
</dbReference>
<name>A0A4Q1TRC4_9LACO</name>
<dbReference type="AlphaFoldDB" id="A0A4Q1TRC4"/>
<dbReference type="AntiFam" id="ANF00266">
    <property type="entry name" value="DNA repeat translations related to WP_020751851.1"/>
</dbReference>
<organism evidence="1 2">
    <name type="scientific">Lacticaseibacillus chiayiensis</name>
    <dbReference type="NCBI Taxonomy" id="2100821"/>
    <lineage>
        <taxon>Bacteria</taxon>
        <taxon>Bacillati</taxon>
        <taxon>Bacillota</taxon>
        <taxon>Bacilli</taxon>
        <taxon>Lactobacillales</taxon>
        <taxon>Lactobacillaceae</taxon>
        <taxon>Lacticaseibacillus</taxon>
    </lineage>
</organism>
<gene>
    <name evidence="1" type="ORF">BVJ53_10640</name>
</gene>
<sequence>MGLCKKAGKKRGLRSTIMRSPAQKFMCKDHGRNGQARAVMLKVTYTTASNRVGSRSGGFSNENIRCLRRTGSQRIDGESG</sequence>
<evidence type="ECO:0000313" key="1">
    <source>
        <dbReference type="EMBL" id="RXT20655.1"/>
    </source>
</evidence>
<protein>
    <submittedName>
        <fullName evidence="1">Uncharacterized protein</fullName>
    </submittedName>
</protein>
<dbReference type="Proteomes" id="UP000290475">
    <property type="component" value="Unassembled WGS sequence"/>
</dbReference>
<proteinExistence type="predicted"/>
<accession>A0A4Q1TRC4</accession>
<comment type="caution">
    <text evidence="1">The sequence shown here is derived from an EMBL/GenBank/DDBJ whole genome shotgun (WGS) entry which is preliminary data.</text>
</comment>